<dbReference type="PANTHER" id="PTHR11702:SF31">
    <property type="entry name" value="MITOCHONDRIAL RIBOSOME-ASSOCIATED GTPASE 2"/>
    <property type="match status" value="1"/>
</dbReference>
<dbReference type="GO" id="GO:0000287">
    <property type="term" value="F:magnesium ion binding"/>
    <property type="evidence" value="ECO:0007669"/>
    <property type="project" value="InterPro"/>
</dbReference>
<dbReference type="Pfam" id="PF01018">
    <property type="entry name" value="GTP1_OBG"/>
    <property type="match status" value="1"/>
</dbReference>
<dbReference type="PANTHER" id="PTHR11702">
    <property type="entry name" value="DEVELOPMENTALLY REGULATED GTP-BINDING PROTEIN-RELATED"/>
    <property type="match status" value="1"/>
</dbReference>
<comment type="function">
    <text evidence="8">An essential GTPase which binds GTP, GDP and possibly (p)ppGpp with moderate affinity, with high nucleotide exchange rates and a fairly low GTP hydrolysis rate. Plays a role in control of the cell cycle, stress response, ribosome biogenesis and in those bacteria that undergo differentiation, in morphogenesis control.</text>
</comment>
<dbReference type="InterPro" id="IPR006169">
    <property type="entry name" value="GTP1_OBG_dom"/>
</dbReference>
<evidence type="ECO:0000256" key="2">
    <source>
        <dbReference type="ARBA" id="ARBA00022490"/>
    </source>
</evidence>
<name>D3PB02_DEFDS</name>
<dbReference type="Pfam" id="PF01926">
    <property type="entry name" value="MMR_HSR1"/>
    <property type="match status" value="1"/>
</dbReference>
<evidence type="ECO:0000313" key="11">
    <source>
        <dbReference type="EMBL" id="BAI79775.1"/>
    </source>
</evidence>
<dbReference type="HOGENOM" id="CLU_011747_2_3_0"/>
<evidence type="ECO:0000259" key="10">
    <source>
        <dbReference type="PROSITE" id="PS51883"/>
    </source>
</evidence>
<dbReference type="eggNOG" id="COG0536">
    <property type="taxonomic scope" value="Bacteria"/>
</dbReference>
<feature type="binding site" evidence="8">
    <location>
        <begin position="312"/>
        <end position="314"/>
    </location>
    <ligand>
        <name>GTP</name>
        <dbReference type="ChEBI" id="CHEBI:37565"/>
    </ligand>
</feature>
<evidence type="ECO:0000256" key="5">
    <source>
        <dbReference type="ARBA" id="ARBA00022801"/>
    </source>
</evidence>
<evidence type="ECO:0000256" key="6">
    <source>
        <dbReference type="ARBA" id="ARBA00022842"/>
    </source>
</evidence>
<proteinExistence type="inferred from homology"/>
<dbReference type="GO" id="GO:0003924">
    <property type="term" value="F:GTPase activity"/>
    <property type="evidence" value="ECO:0007669"/>
    <property type="project" value="UniProtKB-UniRule"/>
</dbReference>
<reference evidence="11 12" key="1">
    <citation type="journal article" date="2010" name="DNA Res.">
        <title>Bacterial lifestyle in a deep-sea hydrothermal vent chimney revealed by the genome sequence of the thermophilic bacterium Deferribacter desulfuricans SSM1.</title>
        <authorList>
            <person name="Takaki Y."/>
            <person name="Shimamura S."/>
            <person name="Nakagawa S."/>
            <person name="Fukuhara Y."/>
            <person name="Horikawa H."/>
            <person name="Ankai A."/>
            <person name="Harada T."/>
            <person name="Hosoyama A."/>
            <person name="Oguchi A."/>
            <person name="Fukui S."/>
            <person name="Fujita N."/>
            <person name="Takami H."/>
            <person name="Takai K."/>
        </authorList>
    </citation>
    <scope>NUCLEOTIDE SEQUENCE [LARGE SCALE GENOMIC DNA]</scope>
    <source>
        <strain evidence="12">DSM 14783 / JCM 11476 / NBRC 101012 / SSM1</strain>
    </source>
</reference>
<accession>D3PB02</accession>
<dbReference type="SUPFAM" id="SSF82051">
    <property type="entry name" value="Obg GTP-binding protein N-terminal domain"/>
    <property type="match status" value="1"/>
</dbReference>
<feature type="binding site" evidence="8">
    <location>
        <begin position="166"/>
        <end position="173"/>
    </location>
    <ligand>
        <name>GTP</name>
        <dbReference type="ChEBI" id="CHEBI:37565"/>
    </ligand>
</feature>
<feature type="binding site" evidence="8">
    <location>
        <position position="193"/>
    </location>
    <ligand>
        <name>Mg(2+)</name>
        <dbReference type="ChEBI" id="CHEBI:18420"/>
    </ligand>
</feature>
<sequence length="338" mass="37224">MKFIDVAKIHVKAGDGGRGCVSFRREKFVPRGGPDGGNGGDGGDVYLVGDEGKSTLLDVTFKAIYKAKRGEHGRGKDQHGKKGDDVFIKVPVGTVVKDYENGEIIADITEHGQKVLVAKGGKGGRGNMMFVSPTQRAPRYAEDGEPGEEKILLLELKLIADVGIVGYPNAGKSTFISVVSAARPKIADYPFTTITPNLGVVKGEYGESFVIADMPGLIEGAHKGVGLGTQFLRHIERTRLLLHFVDSSDFETPMDIRYEKIREELEKYSDELSKKKEIIVATKVDAANEEFLDNFRKYIEQIGKKNDYYEVSALTKNGVKELLKRVEKEIISLNEKDK</sequence>
<keyword evidence="12" id="KW-1185">Reference proteome</keyword>
<dbReference type="GO" id="GO:0005737">
    <property type="term" value="C:cytoplasm"/>
    <property type="evidence" value="ECO:0007669"/>
    <property type="project" value="UniProtKB-SubCell"/>
</dbReference>
<dbReference type="InterPro" id="IPR036726">
    <property type="entry name" value="GTP1_OBG_dom_sf"/>
</dbReference>
<dbReference type="PIRSF" id="PIRSF002401">
    <property type="entry name" value="GTP_bd_Obg/CgtA"/>
    <property type="match status" value="1"/>
</dbReference>
<feature type="binding site" evidence="8">
    <location>
        <position position="173"/>
    </location>
    <ligand>
        <name>Mg(2+)</name>
        <dbReference type="ChEBI" id="CHEBI:18420"/>
    </ligand>
</feature>
<dbReference type="Gene3D" id="3.40.50.300">
    <property type="entry name" value="P-loop containing nucleotide triphosphate hydrolases"/>
    <property type="match status" value="1"/>
</dbReference>
<dbReference type="GO" id="GO:0042254">
    <property type="term" value="P:ribosome biogenesis"/>
    <property type="evidence" value="ECO:0007669"/>
    <property type="project" value="UniProtKB-UniRule"/>
</dbReference>
<dbReference type="InterPro" id="IPR006073">
    <property type="entry name" value="GTP-bd"/>
</dbReference>
<dbReference type="SUPFAM" id="SSF52540">
    <property type="entry name" value="P-loop containing nucleoside triphosphate hydrolases"/>
    <property type="match status" value="1"/>
</dbReference>
<keyword evidence="7 8" id="KW-0342">GTP-binding</keyword>
<dbReference type="PRINTS" id="PR00326">
    <property type="entry name" value="GTP1OBG"/>
</dbReference>
<feature type="binding site" evidence="8">
    <location>
        <begin position="213"/>
        <end position="216"/>
    </location>
    <ligand>
        <name>GTP</name>
        <dbReference type="ChEBI" id="CHEBI:37565"/>
    </ligand>
</feature>
<feature type="domain" description="Obg" evidence="10">
    <location>
        <begin position="1"/>
        <end position="159"/>
    </location>
</feature>
<evidence type="ECO:0000313" key="12">
    <source>
        <dbReference type="Proteomes" id="UP000001520"/>
    </source>
</evidence>
<dbReference type="InterPro" id="IPR045086">
    <property type="entry name" value="OBG_GTPase"/>
</dbReference>
<evidence type="ECO:0000259" key="9">
    <source>
        <dbReference type="PROSITE" id="PS51710"/>
    </source>
</evidence>
<dbReference type="NCBIfam" id="NF008956">
    <property type="entry name" value="PRK12299.1"/>
    <property type="match status" value="1"/>
</dbReference>
<dbReference type="InterPro" id="IPR006074">
    <property type="entry name" value="GTP1-OBG_CS"/>
</dbReference>
<organism evidence="11 12">
    <name type="scientific">Deferribacter desulfuricans (strain DSM 14783 / JCM 11476 / NBRC 101012 / SSM1)</name>
    <dbReference type="NCBI Taxonomy" id="639282"/>
    <lineage>
        <taxon>Bacteria</taxon>
        <taxon>Pseudomonadati</taxon>
        <taxon>Deferribacterota</taxon>
        <taxon>Deferribacteres</taxon>
        <taxon>Deferribacterales</taxon>
        <taxon>Deferribacteraceae</taxon>
        <taxon>Deferribacter</taxon>
    </lineage>
</organism>
<dbReference type="NCBIfam" id="TIGR02729">
    <property type="entry name" value="Obg_CgtA"/>
    <property type="match status" value="1"/>
</dbReference>
<comment type="subunit">
    <text evidence="8">Monomer.</text>
</comment>
<dbReference type="EMBL" id="AP011529">
    <property type="protein sequence ID" value="BAI79775.1"/>
    <property type="molecule type" value="Genomic_DNA"/>
</dbReference>
<dbReference type="CDD" id="cd01898">
    <property type="entry name" value="Obg"/>
    <property type="match status" value="1"/>
</dbReference>
<dbReference type="GO" id="GO:0005525">
    <property type="term" value="F:GTP binding"/>
    <property type="evidence" value="ECO:0007669"/>
    <property type="project" value="UniProtKB-UniRule"/>
</dbReference>
<protein>
    <recommendedName>
        <fullName evidence="8">GTPase Obg</fullName>
        <ecNumber evidence="8">3.6.5.-</ecNumber>
    </recommendedName>
    <alternativeName>
        <fullName evidence="8">GTP-binding protein Obg</fullName>
    </alternativeName>
</protein>
<comment type="cofactor">
    <cofactor evidence="8">
        <name>Mg(2+)</name>
        <dbReference type="ChEBI" id="CHEBI:18420"/>
    </cofactor>
</comment>
<evidence type="ECO:0000256" key="3">
    <source>
        <dbReference type="ARBA" id="ARBA00022723"/>
    </source>
</evidence>
<evidence type="ECO:0000256" key="8">
    <source>
        <dbReference type="HAMAP-Rule" id="MF_01454"/>
    </source>
</evidence>
<dbReference type="InterPro" id="IPR014100">
    <property type="entry name" value="GTP-bd_Obg/CgtA"/>
</dbReference>
<dbReference type="PROSITE" id="PS00905">
    <property type="entry name" value="GTP1_OBG"/>
    <property type="match status" value="1"/>
</dbReference>
<keyword evidence="6 8" id="KW-0460">Magnesium</keyword>
<dbReference type="HAMAP" id="MF_01454">
    <property type="entry name" value="GTPase_Obg"/>
    <property type="match status" value="1"/>
</dbReference>
<dbReference type="NCBIfam" id="NF008955">
    <property type="entry name" value="PRK12297.1"/>
    <property type="match status" value="1"/>
</dbReference>
<feature type="domain" description="OBG-type G" evidence="9">
    <location>
        <begin position="160"/>
        <end position="331"/>
    </location>
</feature>
<dbReference type="GO" id="GO:0043022">
    <property type="term" value="F:ribosome binding"/>
    <property type="evidence" value="ECO:0007669"/>
    <property type="project" value="UniProtKB-ARBA"/>
</dbReference>
<dbReference type="Proteomes" id="UP000001520">
    <property type="component" value="Chromosome"/>
</dbReference>
<dbReference type="PROSITE" id="PS51883">
    <property type="entry name" value="OBG"/>
    <property type="match status" value="1"/>
</dbReference>
<evidence type="ECO:0000256" key="4">
    <source>
        <dbReference type="ARBA" id="ARBA00022741"/>
    </source>
</evidence>
<keyword evidence="5 8" id="KW-0378">Hydrolase</keyword>
<keyword evidence="4 8" id="KW-0547">Nucleotide-binding</keyword>
<dbReference type="InterPro" id="IPR027417">
    <property type="entry name" value="P-loop_NTPase"/>
</dbReference>
<dbReference type="RefSeq" id="WP_013007023.1">
    <property type="nucleotide sequence ID" value="NC_013939.1"/>
</dbReference>
<keyword evidence="3 8" id="KW-0479">Metal-binding</keyword>
<dbReference type="AlphaFoldDB" id="D3PB02"/>
<dbReference type="FunFam" id="2.70.210.12:FF:000001">
    <property type="entry name" value="GTPase Obg"/>
    <property type="match status" value="1"/>
</dbReference>
<dbReference type="STRING" id="639282.DEFDS_0267"/>
<feature type="binding site" evidence="8">
    <location>
        <begin position="282"/>
        <end position="285"/>
    </location>
    <ligand>
        <name>GTP</name>
        <dbReference type="ChEBI" id="CHEBI:37565"/>
    </ligand>
</feature>
<evidence type="ECO:0000256" key="7">
    <source>
        <dbReference type="ARBA" id="ARBA00023134"/>
    </source>
</evidence>
<evidence type="ECO:0000256" key="1">
    <source>
        <dbReference type="ARBA" id="ARBA00007699"/>
    </source>
</evidence>
<dbReference type="PROSITE" id="PS51710">
    <property type="entry name" value="G_OBG"/>
    <property type="match status" value="1"/>
</dbReference>
<keyword evidence="2 8" id="KW-0963">Cytoplasm</keyword>
<dbReference type="EC" id="3.6.5.-" evidence="8"/>
<comment type="similarity">
    <text evidence="1 8">Belongs to the TRAFAC class OBG-HflX-like GTPase superfamily. OBG GTPase family.</text>
</comment>
<feature type="binding site" evidence="8">
    <location>
        <begin position="191"/>
        <end position="195"/>
    </location>
    <ligand>
        <name>GTP</name>
        <dbReference type="ChEBI" id="CHEBI:37565"/>
    </ligand>
</feature>
<dbReference type="Gene3D" id="2.70.210.12">
    <property type="entry name" value="GTP1/OBG domain"/>
    <property type="match status" value="1"/>
</dbReference>
<dbReference type="OrthoDB" id="9807318at2"/>
<comment type="subcellular location">
    <subcellularLocation>
        <location evidence="8">Cytoplasm</location>
    </subcellularLocation>
</comment>
<dbReference type="InterPro" id="IPR031167">
    <property type="entry name" value="G_OBG"/>
</dbReference>
<dbReference type="KEGG" id="ddf:DEFDS_0267"/>
<gene>
    <name evidence="8 11" type="primary">obg</name>
    <name evidence="11" type="ordered locus">DEFDS_0267</name>
</gene>